<dbReference type="AlphaFoldDB" id="A0A517YAU6"/>
<dbReference type="Pfam" id="PF25857">
    <property type="entry name" value="DUF7957"/>
    <property type="match status" value="1"/>
</dbReference>
<dbReference type="KEGG" id="aagg:ETAA8_24470"/>
<proteinExistence type="predicted"/>
<name>A0A517YAU6_9BACT</name>
<dbReference type="EMBL" id="CP036274">
    <property type="protein sequence ID" value="QDU27360.1"/>
    <property type="molecule type" value="Genomic_DNA"/>
</dbReference>
<accession>A0A517YAU6</accession>
<sequence>MCGNYGTALLFESYDPTLCMLDDPYVFVLEDLQDGGLHRNVFLISADGTEKWRVADDPQHDSDSFTDIVISDENPDELIGYRWSGRIVAVKLSDGSMRDIGFTKG</sequence>
<protein>
    <submittedName>
        <fullName evidence="1">Uncharacterized protein</fullName>
    </submittedName>
</protein>
<keyword evidence="2" id="KW-1185">Reference proteome</keyword>
<gene>
    <name evidence="1" type="ORF">ETAA8_24470</name>
</gene>
<dbReference type="Proteomes" id="UP000315017">
    <property type="component" value="Chromosome"/>
</dbReference>
<evidence type="ECO:0000313" key="1">
    <source>
        <dbReference type="EMBL" id="QDU27360.1"/>
    </source>
</evidence>
<dbReference type="InterPro" id="IPR058263">
    <property type="entry name" value="DUF7957"/>
</dbReference>
<reference evidence="1 2" key="1">
    <citation type="submission" date="2019-02" db="EMBL/GenBank/DDBJ databases">
        <title>Deep-cultivation of Planctomycetes and their phenomic and genomic characterization uncovers novel biology.</title>
        <authorList>
            <person name="Wiegand S."/>
            <person name="Jogler M."/>
            <person name="Boedeker C."/>
            <person name="Pinto D."/>
            <person name="Vollmers J."/>
            <person name="Rivas-Marin E."/>
            <person name="Kohn T."/>
            <person name="Peeters S.H."/>
            <person name="Heuer A."/>
            <person name="Rast P."/>
            <person name="Oberbeckmann S."/>
            <person name="Bunk B."/>
            <person name="Jeske O."/>
            <person name="Meyerdierks A."/>
            <person name="Storesund J.E."/>
            <person name="Kallscheuer N."/>
            <person name="Luecker S."/>
            <person name="Lage O.M."/>
            <person name="Pohl T."/>
            <person name="Merkel B.J."/>
            <person name="Hornburger P."/>
            <person name="Mueller R.-W."/>
            <person name="Bruemmer F."/>
            <person name="Labrenz M."/>
            <person name="Spormann A.M."/>
            <person name="Op den Camp H."/>
            <person name="Overmann J."/>
            <person name="Amann R."/>
            <person name="Jetten M.S.M."/>
            <person name="Mascher T."/>
            <person name="Medema M.H."/>
            <person name="Devos D.P."/>
            <person name="Kaster A.-K."/>
            <person name="Ovreas L."/>
            <person name="Rohde M."/>
            <person name="Galperin M.Y."/>
            <person name="Jogler C."/>
        </authorList>
    </citation>
    <scope>NUCLEOTIDE SEQUENCE [LARGE SCALE GENOMIC DNA]</scope>
    <source>
        <strain evidence="1 2">ETA_A8</strain>
    </source>
</reference>
<evidence type="ECO:0000313" key="2">
    <source>
        <dbReference type="Proteomes" id="UP000315017"/>
    </source>
</evidence>
<organism evidence="1 2">
    <name type="scientific">Anatilimnocola aggregata</name>
    <dbReference type="NCBI Taxonomy" id="2528021"/>
    <lineage>
        <taxon>Bacteria</taxon>
        <taxon>Pseudomonadati</taxon>
        <taxon>Planctomycetota</taxon>
        <taxon>Planctomycetia</taxon>
        <taxon>Pirellulales</taxon>
        <taxon>Pirellulaceae</taxon>
        <taxon>Anatilimnocola</taxon>
    </lineage>
</organism>